<dbReference type="EMBL" id="FNHS01000001">
    <property type="protein sequence ID" value="SDM20241.1"/>
    <property type="molecule type" value="Genomic_DNA"/>
</dbReference>
<evidence type="ECO:0000313" key="2">
    <source>
        <dbReference type="Proteomes" id="UP000198704"/>
    </source>
</evidence>
<sequence length="59" mass="6753">MAVMDPRETAKIYDLSAFRRTRAMPRVTAEPKPESVSSFGGGAWYHEAAIREEERPRRS</sequence>
<keyword evidence="2" id="KW-1185">Reference proteome</keyword>
<dbReference type="OrthoDB" id="8001436at2"/>
<reference evidence="2" key="1">
    <citation type="submission" date="2016-10" db="EMBL/GenBank/DDBJ databases">
        <authorList>
            <person name="Varghese N."/>
            <person name="Submissions S."/>
        </authorList>
    </citation>
    <scope>NUCLEOTIDE SEQUENCE [LARGE SCALE GENOMIC DNA]</scope>
    <source>
        <strain evidence="2">BL47</strain>
    </source>
</reference>
<dbReference type="AlphaFoldDB" id="A0A1G9RAR3"/>
<proteinExistence type="predicted"/>
<gene>
    <name evidence="1" type="ORF">SAMN05216360_101173</name>
</gene>
<organism evidence="1 2">
    <name type="scientific">Methylobacterium phyllostachyos</name>
    <dbReference type="NCBI Taxonomy" id="582672"/>
    <lineage>
        <taxon>Bacteria</taxon>
        <taxon>Pseudomonadati</taxon>
        <taxon>Pseudomonadota</taxon>
        <taxon>Alphaproteobacteria</taxon>
        <taxon>Hyphomicrobiales</taxon>
        <taxon>Methylobacteriaceae</taxon>
        <taxon>Methylobacterium</taxon>
    </lineage>
</organism>
<evidence type="ECO:0000313" key="1">
    <source>
        <dbReference type="EMBL" id="SDM20241.1"/>
    </source>
</evidence>
<accession>A0A1G9RAR3</accession>
<name>A0A1G9RAR3_9HYPH</name>
<dbReference type="Proteomes" id="UP000198704">
    <property type="component" value="Unassembled WGS sequence"/>
</dbReference>
<protein>
    <recommendedName>
        <fullName evidence="3">DUF2735 domain-containing protein</fullName>
    </recommendedName>
</protein>
<evidence type="ECO:0008006" key="3">
    <source>
        <dbReference type="Google" id="ProtNLM"/>
    </source>
</evidence>